<accession>A0A1S6HLU3</accession>
<feature type="transmembrane region" description="Helical" evidence="6">
    <location>
        <begin position="243"/>
        <end position="261"/>
    </location>
</feature>
<dbReference type="InterPro" id="IPR050638">
    <property type="entry name" value="AA-Vitamin_Transporters"/>
</dbReference>
<feature type="transmembrane region" description="Helical" evidence="6">
    <location>
        <begin position="5"/>
        <end position="22"/>
    </location>
</feature>
<feature type="transmembrane region" description="Helical" evidence="6">
    <location>
        <begin position="212"/>
        <end position="234"/>
    </location>
</feature>
<feature type="transmembrane region" description="Helical" evidence="6">
    <location>
        <begin position="34"/>
        <end position="51"/>
    </location>
</feature>
<evidence type="ECO:0000256" key="2">
    <source>
        <dbReference type="ARBA" id="ARBA00007362"/>
    </source>
</evidence>
<dbReference type="OrthoDB" id="2352272at2"/>
<dbReference type="PANTHER" id="PTHR32322">
    <property type="entry name" value="INNER MEMBRANE TRANSPORTER"/>
    <property type="match status" value="1"/>
</dbReference>
<protein>
    <submittedName>
        <fullName evidence="8">DMT(Drug/metabolite transporter) superfamily permease</fullName>
    </submittedName>
</protein>
<feature type="domain" description="EamA" evidence="7">
    <location>
        <begin position="3"/>
        <end position="134"/>
    </location>
</feature>
<evidence type="ECO:0000259" key="7">
    <source>
        <dbReference type="Pfam" id="PF00892"/>
    </source>
</evidence>
<evidence type="ECO:0000313" key="8">
    <source>
        <dbReference type="EMBL" id="AQS36483.1"/>
    </source>
</evidence>
<evidence type="ECO:0000313" key="9">
    <source>
        <dbReference type="Proteomes" id="UP000189545"/>
    </source>
</evidence>
<dbReference type="InterPro" id="IPR000620">
    <property type="entry name" value="EamA_dom"/>
</dbReference>
<dbReference type="GO" id="GO:0016020">
    <property type="term" value="C:membrane"/>
    <property type="evidence" value="ECO:0007669"/>
    <property type="project" value="UniProtKB-SubCell"/>
</dbReference>
<sequence length="310" mass="34604">MTAILYLLMIFVWGFSWIAIKWQEGSVPTEISIFYRFVSAAILMFLIGIVFKKFQKTKPDNHVFFALQGVCLFCCNFLAFYGATHYIASGLTAVVMATAPIFNAVHGRLIYGTQVKPNFWFGVVVGLSGICLLFGVDLIQAELSKDLLYGLMLSLMGTWCFSMGNMISIYNSRKQIQPFTATSYAMVYGCIALFIIITLKGLSFEIDMSPKYLMSLVYLAVPASVIGFTVYLILVDRLGANQASYLMLITPIVALMVSSIFEDYQWSLFSGLGLVLVISGNLITQLKPVALSAHCRAVVNRYNRWRCRTA</sequence>
<gene>
    <name evidence="8" type="ORF">Sps_01315</name>
</gene>
<feature type="transmembrane region" description="Helical" evidence="6">
    <location>
        <begin position="267"/>
        <end position="284"/>
    </location>
</feature>
<evidence type="ECO:0000256" key="6">
    <source>
        <dbReference type="SAM" id="Phobius"/>
    </source>
</evidence>
<feature type="domain" description="EamA" evidence="7">
    <location>
        <begin position="149"/>
        <end position="283"/>
    </location>
</feature>
<feature type="transmembrane region" description="Helical" evidence="6">
    <location>
        <begin position="63"/>
        <end position="81"/>
    </location>
</feature>
<dbReference type="EMBL" id="CP014782">
    <property type="protein sequence ID" value="AQS36483.1"/>
    <property type="molecule type" value="Genomic_DNA"/>
</dbReference>
<dbReference type="RefSeq" id="WP_077751791.1">
    <property type="nucleotide sequence ID" value="NZ_CP014782.1"/>
</dbReference>
<feature type="transmembrane region" description="Helical" evidence="6">
    <location>
        <begin position="179"/>
        <end position="200"/>
    </location>
</feature>
<dbReference type="PANTHER" id="PTHR32322:SF2">
    <property type="entry name" value="EAMA DOMAIN-CONTAINING PROTEIN"/>
    <property type="match status" value="1"/>
</dbReference>
<dbReference type="KEGG" id="spsw:Sps_01315"/>
<evidence type="ECO:0000256" key="3">
    <source>
        <dbReference type="ARBA" id="ARBA00022692"/>
    </source>
</evidence>
<keyword evidence="9" id="KW-1185">Reference proteome</keyword>
<keyword evidence="5 6" id="KW-0472">Membrane</keyword>
<comment type="subcellular location">
    <subcellularLocation>
        <location evidence="1">Membrane</location>
        <topology evidence="1">Multi-pass membrane protein</topology>
    </subcellularLocation>
</comment>
<reference evidence="8 9" key="1">
    <citation type="submission" date="2016-03" db="EMBL/GenBank/DDBJ databases">
        <title>Complete genome sequence of Shewanella psychrophila WP2, a deep sea bacterium isolated from west Pacific sediment.</title>
        <authorList>
            <person name="Xu G."/>
            <person name="Jian H."/>
        </authorList>
    </citation>
    <scope>NUCLEOTIDE SEQUENCE [LARGE SCALE GENOMIC DNA]</scope>
    <source>
        <strain evidence="8 9">WP2</strain>
    </source>
</reference>
<evidence type="ECO:0000256" key="5">
    <source>
        <dbReference type="ARBA" id="ARBA00023136"/>
    </source>
</evidence>
<feature type="transmembrane region" description="Helical" evidence="6">
    <location>
        <begin position="87"/>
        <end position="107"/>
    </location>
</feature>
<dbReference type="SUPFAM" id="SSF103481">
    <property type="entry name" value="Multidrug resistance efflux transporter EmrE"/>
    <property type="match status" value="2"/>
</dbReference>
<name>A0A1S6HLU3_9GAMM</name>
<dbReference type="AlphaFoldDB" id="A0A1S6HLU3"/>
<comment type="similarity">
    <text evidence="2">Belongs to the EamA transporter family.</text>
</comment>
<evidence type="ECO:0000256" key="4">
    <source>
        <dbReference type="ARBA" id="ARBA00022989"/>
    </source>
</evidence>
<proteinExistence type="inferred from homology"/>
<feature type="transmembrane region" description="Helical" evidence="6">
    <location>
        <begin position="119"/>
        <end position="141"/>
    </location>
</feature>
<feature type="transmembrane region" description="Helical" evidence="6">
    <location>
        <begin position="147"/>
        <end position="167"/>
    </location>
</feature>
<evidence type="ECO:0000256" key="1">
    <source>
        <dbReference type="ARBA" id="ARBA00004141"/>
    </source>
</evidence>
<dbReference type="Proteomes" id="UP000189545">
    <property type="component" value="Chromosome"/>
</dbReference>
<organism evidence="8 9">
    <name type="scientific">Shewanella psychrophila</name>
    <dbReference type="NCBI Taxonomy" id="225848"/>
    <lineage>
        <taxon>Bacteria</taxon>
        <taxon>Pseudomonadati</taxon>
        <taxon>Pseudomonadota</taxon>
        <taxon>Gammaproteobacteria</taxon>
        <taxon>Alteromonadales</taxon>
        <taxon>Shewanellaceae</taxon>
        <taxon>Shewanella</taxon>
    </lineage>
</organism>
<dbReference type="Pfam" id="PF00892">
    <property type="entry name" value="EamA"/>
    <property type="match status" value="2"/>
</dbReference>
<keyword evidence="3 6" id="KW-0812">Transmembrane</keyword>
<dbReference type="STRING" id="225848.Sps_01315"/>
<keyword evidence="4 6" id="KW-1133">Transmembrane helix</keyword>
<dbReference type="InterPro" id="IPR037185">
    <property type="entry name" value="EmrE-like"/>
</dbReference>